<keyword evidence="4 6" id="KW-0472">Membrane</keyword>
<dbReference type="PIRSF" id="PIRSF006648">
    <property type="entry name" value="DrrB"/>
    <property type="match status" value="1"/>
</dbReference>
<evidence type="ECO:0000256" key="6">
    <source>
        <dbReference type="SAM" id="Phobius"/>
    </source>
</evidence>
<gene>
    <name evidence="8" type="ORF">FNL38_106212</name>
</gene>
<dbReference type="InterPro" id="IPR013525">
    <property type="entry name" value="ABC2_TM"/>
</dbReference>
<dbReference type="InterPro" id="IPR000412">
    <property type="entry name" value="ABC_2_transport"/>
</dbReference>
<dbReference type="InterPro" id="IPR047817">
    <property type="entry name" value="ABC2_TM_bact-type"/>
</dbReference>
<feature type="transmembrane region" description="Helical" evidence="6">
    <location>
        <begin position="248"/>
        <end position="268"/>
    </location>
</feature>
<organism evidence="8">
    <name type="scientific">Nocardia globerula</name>
    <dbReference type="NCBI Taxonomy" id="1818"/>
    <lineage>
        <taxon>Bacteria</taxon>
        <taxon>Bacillati</taxon>
        <taxon>Actinomycetota</taxon>
        <taxon>Actinomycetes</taxon>
        <taxon>Mycobacteriales</taxon>
        <taxon>Nocardiaceae</taxon>
        <taxon>Nocardia</taxon>
    </lineage>
</organism>
<feature type="transmembrane region" description="Helical" evidence="6">
    <location>
        <begin position="121"/>
        <end position="145"/>
    </location>
</feature>
<reference evidence="8" key="1">
    <citation type="submission" date="2019-07" db="EMBL/GenBank/DDBJ databases">
        <title>Genomic Encyclopedia of Type Strains, Phase IV (KMG-IV): sequencing the most valuable type-strain genomes for metagenomic binning, comparative biology and taxonomic classification.</title>
        <authorList>
            <person name="Goeker M."/>
        </authorList>
    </citation>
    <scope>NUCLEOTIDE SEQUENCE</scope>
    <source>
        <strain evidence="8">DSM 44596</strain>
    </source>
</reference>
<dbReference type="Pfam" id="PF12698">
    <property type="entry name" value="ABC2_membrane_3"/>
    <property type="match status" value="1"/>
</dbReference>
<comment type="subcellular location">
    <subcellularLocation>
        <location evidence="1">Membrane</location>
        <topology evidence="1">Multi-pass membrane protein</topology>
    </subcellularLocation>
</comment>
<evidence type="ECO:0000256" key="4">
    <source>
        <dbReference type="ARBA" id="ARBA00023136"/>
    </source>
</evidence>
<feature type="transmembrane region" description="Helical" evidence="6">
    <location>
        <begin position="45"/>
        <end position="65"/>
    </location>
</feature>
<evidence type="ECO:0000256" key="1">
    <source>
        <dbReference type="ARBA" id="ARBA00004141"/>
    </source>
</evidence>
<evidence type="ECO:0000313" key="8">
    <source>
        <dbReference type="EMBL" id="TYQ02392.1"/>
    </source>
</evidence>
<accession>A0A652YL99</accession>
<comment type="caution">
    <text evidence="8">The sequence shown here is derived from an EMBL/GenBank/DDBJ whole genome shotgun (WGS) entry which is preliminary data.</text>
</comment>
<keyword evidence="5" id="KW-0046">Antibiotic resistance</keyword>
<dbReference type="EMBL" id="VNIQ01000006">
    <property type="protein sequence ID" value="TYQ02392.1"/>
    <property type="molecule type" value="Genomic_DNA"/>
</dbReference>
<sequence>MVDRSELRVPETEFVARTPIRPAFLPQWLTLTERSLRSMVAEGEFVSAVVAPLVFALGFYLPLRIVMEDRGLDYAQFLMPIIVLQAMTFTALSAAQRSAMDSVRGMSKRLQTMPVGPLTPLAARMSVALVRSAVSLSASIVYGYVLGFRFVGPSANILYFCAFALVFSLVLSLGADAIGLLSKSPEASGQALVLPQMILGMLSTGFVPESGFPEWARPFARNQPISHFSAAMRDMATGTLTWPTLAPALLWAAGLAAVFVPLALWAGARRS</sequence>
<protein>
    <submittedName>
        <fullName evidence="8">ABC-2 type transport system permease protein</fullName>
    </submittedName>
</protein>
<feature type="transmembrane region" description="Helical" evidence="6">
    <location>
        <begin position="77"/>
        <end position="100"/>
    </location>
</feature>
<dbReference type="PROSITE" id="PS51012">
    <property type="entry name" value="ABC_TM2"/>
    <property type="match status" value="1"/>
</dbReference>
<name>A0A652YL99_NOCGL</name>
<proteinExistence type="predicted"/>
<keyword evidence="3 6" id="KW-1133">Transmembrane helix</keyword>
<evidence type="ECO:0000256" key="3">
    <source>
        <dbReference type="ARBA" id="ARBA00022989"/>
    </source>
</evidence>
<keyword evidence="2 6" id="KW-0812">Transmembrane</keyword>
<feature type="domain" description="ABC transmembrane type-2" evidence="7">
    <location>
        <begin position="43"/>
        <end position="270"/>
    </location>
</feature>
<feature type="transmembrane region" description="Helical" evidence="6">
    <location>
        <begin position="157"/>
        <end position="179"/>
    </location>
</feature>
<dbReference type="PANTHER" id="PTHR43229">
    <property type="entry name" value="NODULATION PROTEIN J"/>
    <property type="match status" value="1"/>
</dbReference>
<evidence type="ECO:0000256" key="5">
    <source>
        <dbReference type="ARBA" id="ARBA00023251"/>
    </source>
</evidence>
<dbReference type="GO" id="GO:0140359">
    <property type="term" value="F:ABC-type transporter activity"/>
    <property type="evidence" value="ECO:0007669"/>
    <property type="project" value="InterPro"/>
</dbReference>
<dbReference type="InterPro" id="IPR051784">
    <property type="entry name" value="Nod_factor_ABC_transporter"/>
</dbReference>
<dbReference type="GO" id="GO:0046677">
    <property type="term" value="P:response to antibiotic"/>
    <property type="evidence" value="ECO:0007669"/>
    <property type="project" value="UniProtKB-KW"/>
</dbReference>
<dbReference type="PANTHER" id="PTHR43229:SF2">
    <property type="entry name" value="NODULATION PROTEIN J"/>
    <property type="match status" value="1"/>
</dbReference>
<dbReference type="GO" id="GO:0043190">
    <property type="term" value="C:ATP-binding cassette (ABC) transporter complex"/>
    <property type="evidence" value="ECO:0007669"/>
    <property type="project" value="InterPro"/>
</dbReference>
<evidence type="ECO:0000256" key="2">
    <source>
        <dbReference type="ARBA" id="ARBA00022692"/>
    </source>
</evidence>
<evidence type="ECO:0000259" key="7">
    <source>
        <dbReference type="PROSITE" id="PS51012"/>
    </source>
</evidence>
<dbReference type="AlphaFoldDB" id="A0A652YL99"/>